<evidence type="ECO:0008006" key="3">
    <source>
        <dbReference type="Google" id="ProtNLM"/>
    </source>
</evidence>
<keyword evidence="2" id="KW-1185">Reference proteome</keyword>
<dbReference type="AlphaFoldDB" id="A0AAD6UXC3"/>
<dbReference type="Gene3D" id="1.20.1280.50">
    <property type="match status" value="1"/>
</dbReference>
<feature type="non-terminal residue" evidence="1">
    <location>
        <position position="57"/>
    </location>
</feature>
<evidence type="ECO:0000313" key="2">
    <source>
        <dbReference type="Proteomes" id="UP001219525"/>
    </source>
</evidence>
<dbReference type="EMBL" id="JARJCW010000099">
    <property type="protein sequence ID" value="KAJ7194315.1"/>
    <property type="molecule type" value="Genomic_DNA"/>
</dbReference>
<accession>A0AAD6UXC3</accession>
<name>A0AAD6UXC3_9AGAR</name>
<evidence type="ECO:0000313" key="1">
    <source>
        <dbReference type="EMBL" id="KAJ7194315.1"/>
    </source>
</evidence>
<sequence length="57" mass="6547">MDRNCTLLSEILAHIFVYCLPHGRIRPSPRTAPLVLGQICRRWRDVALSTGRLWSSL</sequence>
<reference evidence="1" key="1">
    <citation type="submission" date="2023-03" db="EMBL/GenBank/DDBJ databases">
        <title>Massive genome expansion in bonnet fungi (Mycena s.s.) driven by repeated elements and novel gene families across ecological guilds.</title>
        <authorList>
            <consortium name="Lawrence Berkeley National Laboratory"/>
            <person name="Harder C.B."/>
            <person name="Miyauchi S."/>
            <person name="Viragh M."/>
            <person name="Kuo A."/>
            <person name="Thoen E."/>
            <person name="Andreopoulos B."/>
            <person name="Lu D."/>
            <person name="Skrede I."/>
            <person name="Drula E."/>
            <person name="Henrissat B."/>
            <person name="Morin E."/>
            <person name="Kohler A."/>
            <person name="Barry K."/>
            <person name="LaButti K."/>
            <person name="Morin E."/>
            <person name="Salamov A."/>
            <person name="Lipzen A."/>
            <person name="Mereny Z."/>
            <person name="Hegedus B."/>
            <person name="Baldrian P."/>
            <person name="Stursova M."/>
            <person name="Weitz H."/>
            <person name="Taylor A."/>
            <person name="Grigoriev I.V."/>
            <person name="Nagy L.G."/>
            <person name="Martin F."/>
            <person name="Kauserud H."/>
        </authorList>
    </citation>
    <scope>NUCLEOTIDE SEQUENCE</scope>
    <source>
        <strain evidence="1">9144</strain>
    </source>
</reference>
<comment type="caution">
    <text evidence="1">The sequence shown here is derived from an EMBL/GenBank/DDBJ whole genome shotgun (WGS) entry which is preliminary data.</text>
</comment>
<dbReference type="Proteomes" id="UP001219525">
    <property type="component" value="Unassembled WGS sequence"/>
</dbReference>
<proteinExistence type="predicted"/>
<gene>
    <name evidence="1" type="ORF">GGX14DRAFT_378075</name>
</gene>
<organism evidence="1 2">
    <name type="scientific">Mycena pura</name>
    <dbReference type="NCBI Taxonomy" id="153505"/>
    <lineage>
        <taxon>Eukaryota</taxon>
        <taxon>Fungi</taxon>
        <taxon>Dikarya</taxon>
        <taxon>Basidiomycota</taxon>
        <taxon>Agaricomycotina</taxon>
        <taxon>Agaricomycetes</taxon>
        <taxon>Agaricomycetidae</taxon>
        <taxon>Agaricales</taxon>
        <taxon>Marasmiineae</taxon>
        <taxon>Mycenaceae</taxon>
        <taxon>Mycena</taxon>
    </lineage>
</organism>
<protein>
    <recommendedName>
        <fullName evidence="3">F-box domain-containing protein</fullName>
    </recommendedName>
</protein>